<proteinExistence type="predicted"/>
<dbReference type="Proteomes" id="UP001500426">
    <property type="component" value="Unassembled WGS sequence"/>
</dbReference>
<protein>
    <recommendedName>
        <fullName evidence="3">Outer membrane protein beta-barrel domain-containing protein</fullName>
    </recommendedName>
</protein>
<comment type="caution">
    <text evidence="1">The sequence shown here is derived from an EMBL/GenBank/DDBJ whole genome shotgun (WGS) entry which is preliminary data.</text>
</comment>
<evidence type="ECO:0000313" key="2">
    <source>
        <dbReference type="Proteomes" id="UP001500426"/>
    </source>
</evidence>
<keyword evidence="2" id="KW-1185">Reference proteome</keyword>
<evidence type="ECO:0000313" key="1">
    <source>
        <dbReference type="EMBL" id="GAA4054853.1"/>
    </source>
</evidence>
<gene>
    <name evidence="1" type="ORF">GCM10022388_21630</name>
</gene>
<dbReference type="EMBL" id="BAABCS010000020">
    <property type="protein sequence ID" value="GAA4054853.1"/>
    <property type="molecule type" value="Genomic_DNA"/>
</dbReference>
<sequence>MRKYFLVFLFLINLYSYCQEIKPTKKYDFAFSPGIILQGNTFNELNLTIGKISTENWTVGIVGWRLGIESNFKYDREFIIAPKIGYDISMTYFTVRLSGINYFQNKNSEFRILPKIGVSLGGSFCLTYGYGISLNKSDISGLSNHRMGLSFNFNKQLNNTFR</sequence>
<organism evidence="1 2">
    <name type="scientific">Flavobacterium chungnamense</name>
    <dbReference type="NCBI Taxonomy" id="706182"/>
    <lineage>
        <taxon>Bacteria</taxon>
        <taxon>Pseudomonadati</taxon>
        <taxon>Bacteroidota</taxon>
        <taxon>Flavobacteriia</taxon>
        <taxon>Flavobacteriales</taxon>
        <taxon>Flavobacteriaceae</taxon>
        <taxon>Flavobacterium</taxon>
    </lineage>
</organism>
<reference evidence="2" key="1">
    <citation type="journal article" date="2019" name="Int. J. Syst. Evol. Microbiol.">
        <title>The Global Catalogue of Microorganisms (GCM) 10K type strain sequencing project: providing services to taxonomists for standard genome sequencing and annotation.</title>
        <authorList>
            <consortium name="The Broad Institute Genomics Platform"/>
            <consortium name="The Broad Institute Genome Sequencing Center for Infectious Disease"/>
            <person name="Wu L."/>
            <person name="Ma J."/>
        </authorList>
    </citation>
    <scope>NUCLEOTIDE SEQUENCE [LARGE SCALE GENOMIC DNA]</scope>
    <source>
        <strain evidence="2">JCM 17068</strain>
    </source>
</reference>
<name>A0ABP7UXC9_9FLAO</name>
<dbReference type="RefSeq" id="WP_345094459.1">
    <property type="nucleotide sequence ID" value="NZ_BAABCS010000020.1"/>
</dbReference>
<evidence type="ECO:0008006" key="3">
    <source>
        <dbReference type="Google" id="ProtNLM"/>
    </source>
</evidence>
<accession>A0ABP7UXC9</accession>